<dbReference type="OrthoDB" id="7596920at2"/>
<dbReference type="InterPro" id="IPR041657">
    <property type="entry name" value="HTH_17"/>
</dbReference>
<dbReference type="Pfam" id="PF12728">
    <property type="entry name" value="HTH_17"/>
    <property type="match status" value="1"/>
</dbReference>
<sequence>MHKELLTVSEFLEIYSISRTEFYRQVKAGHIRLTKMGNASRVTKADADAWLAALPTIAHKQMGEAA</sequence>
<name>A0A1L3JBN4_9SPHN</name>
<dbReference type="STRING" id="1913578.LPB140_06895"/>
<keyword evidence="3" id="KW-1185">Reference proteome</keyword>
<dbReference type="GO" id="GO:0003677">
    <property type="term" value="F:DNA binding"/>
    <property type="evidence" value="ECO:0007669"/>
    <property type="project" value="InterPro"/>
</dbReference>
<dbReference type="Proteomes" id="UP000242561">
    <property type="component" value="Chromosome"/>
</dbReference>
<evidence type="ECO:0000313" key="2">
    <source>
        <dbReference type="EMBL" id="APG62555.1"/>
    </source>
</evidence>
<dbReference type="NCBIfam" id="TIGR01764">
    <property type="entry name" value="excise"/>
    <property type="match status" value="1"/>
</dbReference>
<reference evidence="2 3" key="1">
    <citation type="submission" date="2016-11" db="EMBL/GenBank/DDBJ databases">
        <title>Sphingorhabdus sp. LPB0140, isolated from marine environment.</title>
        <authorList>
            <person name="Kim E."/>
            <person name="Yi H."/>
        </authorList>
    </citation>
    <scope>NUCLEOTIDE SEQUENCE [LARGE SCALE GENOMIC DNA]</scope>
    <source>
        <strain evidence="2 3">LPB0140</strain>
    </source>
</reference>
<protein>
    <recommendedName>
        <fullName evidence="1">Helix-turn-helix domain-containing protein</fullName>
    </recommendedName>
</protein>
<evidence type="ECO:0000313" key="3">
    <source>
        <dbReference type="Proteomes" id="UP000242561"/>
    </source>
</evidence>
<dbReference type="AlphaFoldDB" id="A0A1L3JBN4"/>
<evidence type="ECO:0000259" key="1">
    <source>
        <dbReference type="Pfam" id="PF12728"/>
    </source>
</evidence>
<dbReference type="InterPro" id="IPR010093">
    <property type="entry name" value="SinI_DNA-bd"/>
</dbReference>
<organism evidence="2 3">
    <name type="scientific">Sphingorhabdus lutea</name>
    <dbReference type="NCBI Taxonomy" id="1913578"/>
    <lineage>
        <taxon>Bacteria</taxon>
        <taxon>Pseudomonadati</taxon>
        <taxon>Pseudomonadota</taxon>
        <taxon>Alphaproteobacteria</taxon>
        <taxon>Sphingomonadales</taxon>
        <taxon>Sphingomonadaceae</taxon>
        <taxon>Sphingorhabdus</taxon>
    </lineage>
</organism>
<accession>A0A1L3JBN4</accession>
<dbReference type="EMBL" id="CP018154">
    <property type="protein sequence ID" value="APG62555.1"/>
    <property type="molecule type" value="Genomic_DNA"/>
</dbReference>
<dbReference type="RefSeq" id="WP_072559206.1">
    <property type="nucleotide sequence ID" value="NZ_CP018154.1"/>
</dbReference>
<feature type="domain" description="Helix-turn-helix" evidence="1">
    <location>
        <begin position="5"/>
        <end position="53"/>
    </location>
</feature>
<gene>
    <name evidence="2" type="ORF">LPB140_06895</name>
</gene>
<dbReference type="KEGG" id="sphl:LPB140_06895"/>
<proteinExistence type="predicted"/>